<dbReference type="PROSITE" id="PS51186">
    <property type="entry name" value="GNAT"/>
    <property type="match status" value="1"/>
</dbReference>
<dbReference type="InterPro" id="IPR016181">
    <property type="entry name" value="Acyl_CoA_acyltransferase"/>
</dbReference>
<dbReference type="Gene3D" id="3.40.630.30">
    <property type="match status" value="1"/>
</dbReference>
<keyword evidence="2" id="KW-0808">Transferase</keyword>
<dbReference type="EMBL" id="CP045652">
    <property type="protein sequence ID" value="QGA25881.1"/>
    <property type="molecule type" value="Genomic_DNA"/>
</dbReference>
<keyword evidence="3" id="KW-1185">Reference proteome</keyword>
<proteinExistence type="predicted"/>
<dbReference type="GO" id="GO:1990189">
    <property type="term" value="F:protein N-terminal-serine acetyltransferase activity"/>
    <property type="evidence" value="ECO:0007669"/>
    <property type="project" value="TreeGrafter"/>
</dbReference>
<dbReference type="Pfam" id="PF13302">
    <property type="entry name" value="Acetyltransf_3"/>
    <property type="match status" value="1"/>
</dbReference>
<dbReference type="PANTHER" id="PTHR43441">
    <property type="entry name" value="RIBOSOMAL-PROTEIN-SERINE ACETYLTRANSFERASE"/>
    <property type="match status" value="1"/>
</dbReference>
<dbReference type="SUPFAM" id="SSF55729">
    <property type="entry name" value="Acyl-CoA N-acyltransferases (Nat)"/>
    <property type="match status" value="1"/>
</dbReference>
<gene>
    <name evidence="2" type="ORF">GFH32_05920</name>
</gene>
<evidence type="ECO:0000313" key="2">
    <source>
        <dbReference type="EMBL" id="QGA25881.1"/>
    </source>
</evidence>
<dbReference type="PANTHER" id="PTHR43441:SF12">
    <property type="entry name" value="RIBOSOMAL N-ACETYLTRANSFERASE YDAF-RELATED"/>
    <property type="match status" value="1"/>
</dbReference>
<sequence length="191" mass="22224">MEKSNKLGIMKRTILIDDHVSLKFLVESDARTMFNYIVSQRTYLGEWLPFVQFTHQVKDSKGFVDMAIELRKNKKDYVYKICYDNRMIGLIGTKDTDYLNKNTEIGYWISRDFQGKGIMTKTVEKLSQIIFDTLGMERIQICCAVGNERSIAIPKRLGFTQEGIKRNGEWAGNLVFRDLIVFSKLKSDRKL</sequence>
<dbReference type="InterPro" id="IPR051908">
    <property type="entry name" value="Ribosomal_N-acetyltransferase"/>
</dbReference>
<name>A0A5Q0QAF8_9SPHI</name>
<dbReference type="InterPro" id="IPR000182">
    <property type="entry name" value="GNAT_dom"/>
</dbReference>
<dbReference type="KEGG" id="sphe:GFH32_05920"/>
<accession>A0A5Q0QAF8</accession>
<organism evidence="2 3">
    <name type="scientific">Sphingobacterium zhuxiongii</name>
    <dbReference type="NCBI Taxonomy" id="2662364"/>
    <lineage>
        <taxon>Bacteria</taxon>
        <taxon>Pseudomonadati</taxon>
        <taxon>Bacteroidota</taxon>
        <taxon>Sphingobacteriia</taxon>
        <taxon>Sphingobacteriales</taxon>
        <taxon>Sphingobacteriaceae</taxon>
        <taxon>Sphingobacterium</taxon>
    </lineage>
</organism>
<dbReference type="AlphaFoldDB" id="A0A5Q0QAF8"/>
<reference evidence="2 3" key="1">
    <citation type="submission" date="2019-10" db="EMBL/GenBank/DDBJ databases">
        <authorList>
            <person name="Dong K."/>
        </authorList>
    </citation>
    <scope>NUCLEOTIDE SEQUENCE [LARGE SCALE GENOMIC DNA]</scope>
    <source>
        <strain evidence="3">dk4302</strain>
    </source>
</reference>
<dbReference type="Proteomes" id="UP000326921">
    <property type="component" value="Chromosome"/>
</dbReference>
<dbReference type="GO" id="GO:0005737">
    <property type="term" value="C:cytoplasm"/>
    <property type="evidence" value="ECO:0007669"/>
    <property type="project" value="TreeGrafter"/>
</dbReference>
<evidence type="ECO:0000259" key="1">
    <source>
        <dbReference type="PROSITE" id="PS51186"/>
    </source>
</evidence>
<protein>
    <submittedName>
        <fullName evidence="2">GNAT family N-acetyltransferase</fullName>
    </submittedName>
</protein>
<feature type="domain" description="N-acetyltransferase" evidence="1">
    <location>
        <begin position="36"/>
        <end position="181"/>
    </location>
</feature>
<dbReference type="GO" id="GO:0008999">
    <property type="term" value="F:protein-N-terminal-alanine acetyltransferase activity"/>
    <property type="evidence" value="ECO:0007669"/>
    <property type="project" value="TreeGrafter"/>
</dbReference>
<evidence type="ECO:0000313" key="3">
    <source>
        <dbReference type="Proteomes" id="UP000326921"/>
    </source>
</evidence>